<name>A0A5C3NJ03_9AGAM</name>
<organism evidence="2 3">
    <name type="scientific">Heliocybe sulcata</name>
    <dbReference type="NCBI Taxonomy" id="5364"/>
    <lineage>
        <taxon>Eukaryota</taxon>
        <taxon>Fungi</taxon>
        <taxon>Dikarya</taxon>
        <taxon>Basidiomycota</taxon>
        <taxon>Agaricomycotina</taxon>
        <taxon>Agaricomycetes</taxon>
        <taxon>Gloeophyllales</taxon>
        <taxon>Gloeophyllaceae</taxon>
        <taxon>Heliocybe</taxon>
    </lineage>
</organism>
<dbReference type="AlphaFoldDB" id="A0A5C3NJ03"/>
<keyword evidence="1" id="KW-0812">Transmembrane</keyword>
<dbReference type="OrthoDB" id="3941538at2759"/>
<evidence type="ECO:0000313" key="3">
    <source>
        <dbReference type="Proteomes" id="UP000305948"/>
    </source>
</evidence>
<feature type="transmembrane region" description="Helical" evidence="1">
    <location>
        <begin position="67"/>
        <end position="87"/>
    </location>
</feature>
<feature type="transmembrane region" description="Helical" evidence="1">
    <location>
        <begin position="39"/>
        <end position="60"/>
    </location>
</feature>
<accession>A0A5C3NJ03</accession>
<gene>
    <name evidence="2" type="ORF">OE88DRAFT_1651062</name>
</gene>
<feature type="transmembrane region" description="Helical" evidence="1">
    <location>
        <begin position="320"/>
        <end position="339"/>
    </location>
</feature>
<protein>
    <submittedName>
        <fullName evidence="2">Uncharacterized protein</fullName>
    </submittedName>
</protein>
<feature type="transmembrane region" description="Helical" evidence="1">
    <location>
        <begin position="93"/>
        <end position="115"/>
    </location>
</feature>
<keyword evidence="3" id="KW-1185">Reference proteome</keyword>
<feature type="transmembrane region" description="Helical" evidence="1">
    <location>
        <begin position="212"/>
        <end position="239"/>
    </location>
</feature>
<reference evidence="2 3" key="1">
    <citation type="journal article" date="2019" name="Nat. Ecol. Evol.">
        <title>Megaphylogeny resolves global patterns of mushroom evolution.</title>
        <authorList>
            <person name="Varga T."/>
            <person name="Krizsan K."/>
            <person name="Foldi C."/>
            <person name="Dima B."/>
            <person name="Sanchez-Garcia M."/>
            <person name="Sanchez-Ramirez S."/>
            <person name="Szollosi G.J."/>
            <person name="Szarkandi J.G."/>
            <person name="Papp V."/>
            <person name="Albert L."/>
            <person name="Andreopoulos W."/>
            <person name="Angelini C."/>
            <person name="Antonin V."/>
            <person name="Barry K.W."/>
            <person name="Bougher N.L."/>
            <person name="Buchanan P."/>
            <person name="Buyck B."/>
            <person name="Bense V."/>
            <person name="Catcheside P."/>
            <person name="Chovatia M."/>
            <person name="Cooper J."/>
            <person name="Damon W."/>
            <person name="Desjardin D."/>
            <person name="Finy P."/>
            <person name="Geml J."/>
            <person name="Haridas S."/>
            <person name="Hughes K."/>
            <person name="Justo A."/>
            <person name="Karasinski D."/>
            <person name="Kautmanova I."/>
            <person name="Kiss B."/>
            <person name="Kocsube S."/>
            <person name="Kotiranta H."/>
            <person name="LaButti K.M."/>
            <person name="Lechner B.E."/>
            <person name="Liimatainen K."/>
            <person name="Lipzen A."/>
            <person name="Lukacs Z."/>
            <person name="Mihaltcheva S."/>
            <person name="Morgado L.N."/>
            <person name="Niskanen T."/>
            <person name="Noordeloos M.E."/>
            <person name="Ohm R.A."/>
            <person name="Ortiz-Santana B."/>
            <person name="Ovrebo C."/>
            <person name="Racz N."/>
            <person name="Riley R."/>
            <person name="Savchenko A."/>
            <person name="Shiryaev A."/>
            <person name="Soop K."/>
            <person name="Spirin V."/>
            <person name="Szebenyi C."/>
            <person name="Tomsovsky M."/>
            <person name="Tulloss R.E."/>
            <person name="Uehling J."/>
            <person name="Grigoriev I.V."/>
            <person name="Vagvolgyi C."/>
            <person name="Papp T."/>
            <person name="Martin F.M."/>
            <person name="Miettinen O."/>
            <person name="Hibbett D.S."/>
            <person name="Nagy L.G."/>
        </authorList>
    </citation>
    <scope>NUCLEOTIDE SEQUENCE [LARGE SCALE GENOMIC DNA]</scope>
    <source>
        <strain evidence="2 3">OMC1185</strain>
    </source>
</reference>
<evidence type="ECO:0000313" key="2">
    <source>
        <dbReference type="EMBL" id="TFK57373.1"/>
    </source>
</evidence>
<sequence>MAGLYSIWCRGLPLTVRGSSEPLSQKLFYRFTRICPPRFLHLLDLLFDLSYLALLANFVLDPPSRPIITYGPSPVGIRGIFLILYSACSLLRSWSLSAFPGVIVLLSFMTCLPAVPYPGDNAFDALLLALSLQILALHLPEGPSPALLFNPERTLPLSTLFRSAVHRVFYPALVFFLPTLLITLYLLSTSLSDTFLNLNTLLGLPAPMETRLAFMTLGIILLLLFISFVILLTLLFPFLTSTSTSPSPESSKWDRYTEAVGLNARRLFVRSVTTYSTPYFFPPLLNFVPFVLVTVPRVFLYVVGRGKGRVAVLERVEEGAWWALVAPLGLLVASLRAWGLGR</sequence>
<keyword evidence="1" id="KW-0472">Membrane</keyword>
<dbReference type="EMBL" id="ML213503">
    <property type="protein sequence ID" value="TFK57373.1"/>
    <property type="molecule type" value="Genomic_DNA"/>
</dbReference>
<dbReference type="Proteomes" id="UP000305948">
    <property type="component" value="Unassembled WGS sequence"/>
</dbReference>
<feature type="transmembrane region" description="Helical" evidence="1">
    <location>
        <begin position="168"/>
        <end position="191"/>
    </location>
</feature>
<proteinExistence type="predicted"/>
<feature type="transmembrane region" description="Helical" evidence="1">
    <location>
        <begin position="279"/>
        <end position="300"/>
    </location>
</feature>
<keyword evidence="1" id="KW-1133">Transmembrane helix</keyword>
<evidence type="ECO:0000256" key="1">
    <source>
        <dbReference type="SAM" id="Phobius"/>
    </source>
</evidence>